<evidence type="ECO:0000256" key="6">
    <source>
        <dbReference type="ARBA" id="ARBA00022989"/>
    </source>
</evidence>
<dbReference type="GO" id="GO:0016020">
    <property type="term" value="C:membrane"/>
    <property type="evidence" value="ECO:0007669"/>
    <property type="project" value="UniProtKB-SubCell"/>
</dbReference>
<accession>A0A915NQQ3</accession>
<keyword evidence="7" id="KW-0472">Membrane</keyword>
<dbReference type="PANTHER" id="PTHR21645">
    <property type="entry name" value="GLYCOSYLTRANSFERASE FAMILY 92 PROTEIN"/>
    <property type="match status" value="1"/>
</dbReference>
<keyword evidence="3 8" id="KW-0328">Glycosyltransferase</keyword>
<evidence type="ECO:0000256" key="2">
    <source>
        <dbReference type="ARBA" id="ARBA00007647"/>
    </source>
</evidence>
<organism evidence="9 10">
    <name type="scientific">Meloidogyne floridensis</name>
    <dbReference type="NCBI Taxonomy" id="298350"/>
    <lineage>
        <taxon>Eukaryota</taxon>
        <taxon>Metazoa</taxon>
        <taxon>Ecdysozoa</taxon>
        <taxon>Nematoda</taxon>
        <taxon>Chromadorea</taxon>
        <taxon>Rhabditida</taxon>
        <taxon>Tylenchina</taxon>
        <taxon>Tylenchomorpha</taxon>
        <taxon>Tylenchoidea</taxon>
        <taxon>Meloidogynidae</taxon>
        <taxon>Meloidogyninae</taxon>
        <taxon>Meloidogyne</taxon>
    </lineage>
</organism>
<evidence type="ECO:0000256" key="5">
    <source>
        <dbReference type="ARBA" id="ARBA00022692"/>
    </source>
</evidence>
<keyword evidence="9" id="KW-1185">Reference proteome</keyword>
<evidence type="ECO:0000313" key="9">
    <source>
        <dbReference type="Proteomes" id="UP000887560"/>
    </source>
</evidence>
<evidence type="ECO:0000256" key="4">
    <source>
        <dbReference type="ARBA" id="ARBA00022679"/>
    </source>
</evidence>
<reference evidence="10" key="1">
    <citation type="submission" date="2022-11" db="UniProtKB">
        <authorList>
            <consortium name="WormBaseParasite"/>
        </authorList>
    </citation>
    <scope>IDENTIFICATION</scope>
</reference>
<keyword evidence="5" id="KW-0812">Transmembrane</keyword>
<dbReference type="EC" id="2.4.1.-" evidence="8"/>
<dbReference type="InterPro" id="IPR052012">
    <property type="entry name" value="GTase_92"/>
</dbReference>
<dbReference type="WBParaSite" id="scf7180000419538.g3907">
    <property type="protein sequence ID" value="scf7180000419538.g3907"/>
    <property type="gene ID" value="scf7180000419538.g3907"/>
</dbReference>
<evidence type="ECO:0000256" key="1">
    <source>
        <dbReference type="ARBA" id="ARBA00004167"/>
    </source>
</evidence>
<evidence type="ECO:0000256" key="3">
    <source>
        <dbReference type="ARBA" id="ARBA00022676"/>
    </source>
</evidence>
<keyword evidence="4 8" id="KW-0808">Transferase</keyword>
<evidence type="ECO:0000256" key="7">
    <source>
        <dbReference type="ARBA" id="ARBA00023136"/>
    </source>
</evidence>
<name>A0A915NQQ3_9BILA</name>
<evidence type="ECO:0000313" key="10">
    <source>
        <dbReference type="WBParaSite" id="scf7180000419538.g3907"/>
    </source>
</evidence>
<protein>
    <recommendedName>
        <fullName evidence="8">Glycosyltransferase family 92 protein</fullName>
        <ecNumber evidence="8">2.4.1.-</ecNumber>
    </recommendedName>
</protein>
<dbReference type="AlphaFoldDB" id="A0A915NQQ3"/>
<comment type="subcellular location">
    <subcellularLocation>
        <location evidence="1">Membrane</location>
        <topology evidence="1">Single-pass membrane protein</topology>
    </subcellularLocation>
</comment>
<dbReference type="InterPro" id="IPR008166">
    <property type="entry name" value="Glyco_transf_92"/>
</dbReference>
<dbReference type="Proteomes" id="UP000887560">
    <property type="component" value="Unplaced"/>
</dbReference>
<comment type="similarity">
    <text evidence="2 8">Belongs to the glycosyltransferase 92 family.</text>
</comment>
<proteinExistence type="inferred from homology"/>
<keyword evidence="6" id="KW-1133">Transmembrane helix</keyword>
<dbReference type="PANTHER" id="PTHR21645:SF22">
    <property type="entry name" value="GLYCOSYLTRANSFERASE FAMILY 92 PROTEIN"/>
    <property type="match status" value="1"/>
</dbReference>
<dbReference type="GO" id="GO:0016757">
    <property type="term" value="F:glycosyltransferase activity"/>
    <property type="evidence" value="ECO:0007669"/>
    <property type="project" value="UniProtKB-UniRule"/>
</dbReference>
<evidence type="ECO:0000256" key="8">
    <source>
        <dbReference type="RuleBase" id="RU366017"/>
    </source>
</evidence>
<sequence>MTFVLVVLFISHKNHWIHNGIFCSQQNLINKTKQNIKLISKKELISSLGICAMDLYVLTCNKNMKKQQKNNNKYFVGLNEPNWLGWRKHTNIEINPLKTDKQQRSLVLCISRVFAFERWQLLITALEMYRLLNVNLVVAHIQSAITSVYNLLKLYEREGILSVRPGIRFPHSKNMQWDPNAETEFNGQILLAHECFYEFRENTEFIGLIDWDDLLLPSKNFVDLPSVFKEALIKYPNTAYFLKGIMMSHIYNDEKMVVRPKKLRGFWMHHSHFLEKGFKPQQLLTNYSILLHLANEDRVKENEFIYPFLKNFNISEMERHFNFILSQITTKNLNGLPRNLTYFNSISECHRLIFAYYKSINPTQSHCLSYSLCELPKIKQSCTVVKSFFERKKTKNTGNFVYIRINSEFEEREGCASEYRRI</sequence>
<dbReference type="Pfam" id="PF01697">
    <property type="entry name" value="Glyco_transf_92"/>
    <property type="match status" value="1"/>
</dbReference>